<dbReference type="SUPFAM" id="SSF51735">
    <property type="entry name" value="NAD(P)-binding Rossmann-fold domains"/>
    <property type="match status" value="1"/>
</dbReference>
<keyword evidence="2" id="KW-0511">Multifunctional enzyme</keyword>
<dbReference type="SMART" id="SM00822">
    <property type="entry name" value="PKS_KR"/>
    <property type="match status" value="1"/>
</dbReference>
<name>A0ABR5JEM0_9ACTN</name>
<dbReference type="CDD" id="cd08952">
    <property type="entry name" value="KR_1_SDR_x"/>
    <property type="match status" value="1"/>
</dbReference>
<feature type="domain" description="Ketoreductase" evidence="3">
    <location>
        <begin position="1"/>
        <end position="174"/>
    </location>
</feature>
<dbReference type="PANTHER" id="PTHR43775">
    <property type="entry name" value="FATTY ACID SYNTHASE"/>
    <property type="match status" value="1"/>
</dbReference>
<evidence type="ECO:0000313" key="5">
    <source>
        <dbReference type="Proteomes" id="UP000037020"/>
    </source>
</evidence>
<dbReference type="InterPro" id="IPR057326">
    <property type="entry name" value="KR_dom"/>
</dbReference>
<protein>
    <recommendedName>
        <fullName evidence="3">Ketoreductase domain-containing protein</fullName>
    </recommendedName>
</protein>
<evidence type="ECO:0000256" key="2">
    <source>
        <dbReference type="ARBA" id="ARBA00023268"/>
    </source>
</evidence>
<accession>A0ABR5JEM0</accession>
<gene>
    <name evidence="4" type="ORF">ADK38_02680</name>
</gene>
<evidence type="ECO:0000256" key="1">
    <source>
        <dbReference type="ARBA" id="ARBA00022679"/>
    </source>
</evidence>
<dbReference type="PANTHER" id="PTHR43775:SF51">
    <property type="entry name" value="INACTIVE PHENOLPHTHIOCEROL SYNTHESIS POLYKETIDE SYNTHASE TYPE I PKS1-RELATED"/>
    <property type="match status" value="1"/>
</dbReference>
<reference evidence="4 5" key="1">
    <citation type="submission" date="2015-07" db="EMBL/GenBank/DDBJ databases">
        <authorList>
            <person name="Ju K.-S."/>
            <person name="Doroghazi J.R."/>
            <person name="Metcalf W.W."/>
        </authorList>
    </citation>
    <scope>NUCLEOTIDE SEQUENCE [LARGE SCALE GENOMIC DNA]</scope>
    <source>
        <strain evidence="4 5">NRRL B-3589</strain>
    </source>
</reference>
<dbReference type="Pfam" id="PF08659">
    <property type="entry name" value="KR"/>
    <property type="match status" value="1"/>
</dbReference>
<feature type="non-terminal residue" evidence="4">
    <location>
        <position position="256"/>
    </location>
</feature>
<organism evidence="4 5">
    <name type="scientific">Streptomyces varsoviensis</name>
    <dbReference type="NCBI Taxonomy" id="67373"/>
    <lineage>
        <taxon>Bacteria</taxon>
        <taxon>Bacillati</taxon>
        <taxon>Actinomycetota</taxon>
        <taxon>Actinomycetes</taxon>
        <taxon>Kitasatosporales</taxon>
        <taxon>Streptomycetaceae</taxon>
        <taxon>Streptomyces</taxon>
    </lineage>
</organism>
<feature type="non-terminal residue" evidence="4">
    <location>
        <position position="1"/>
    </location>
</feature>
<dbReference type="Gene3D" id="3.40.50.720">
    <property type="entry name" value="NAD(P)-binding Rossmann-like Domain"/>
    <property type="match status" value="1"/>
</dbReference>
<dbReference type="Proteomes" id="UP000037020">
    <property type="component" value="Unassembled WGS sequence"/>
</dbReference>
<sequence length="256" mass="26766">GDLTGLGARTARWLAEQGAPHLVLTSRRGREAPGAVELEADLTALGASVTIAACDIADRGQVKDVLASLPHDLPLTAVFHSAGVANDGVVTELTLDRLNNVLRPKVEGAWNLHELTQDLDLSAFVLFSSAAGLIGSPGQSHYAAGNAFLDALAHHRRARGLPATTIGWGLLAGGGMADDTGATERASRRGLHAMDPGQSLAGLRRALDDDETYIAMTHVDWARFITATAGTVKCTVISDLPEYRAAFPAAAAGHRL</sequence>
<dbReference type="InterPro" id="IPR036291">
    <property type="entry name" value="NAD(P)-bd_dom_sf"/>
</dbReference>
<proteinExistence type="predicted"/>
<evidence type="ECO:0000259" key="3">
    <source>
        <dbReference type="SMART" id="SM00822"/>
    </source>
</evidence>
<dbReference type="EMBL" id="LGUT01000216">
    <property type="protein sequence ID" value="KOG91526.1"/>
    <property type="molecule type" value="Genomic_DNA"/>
</dbReference>
<keyword evidence="5" id="KW-1185">Reference proteome</keyword>
<dbReference type="InterPro" id="IPR050091">
    <property type="entry name" value="PKS_NRPS_Biosynth_Enz"/>
</dbReference>
<comment type="caution">
    <text evidence="4">The sequence shown here is derived from an EMBL/GenBank/DDBJ whole genome shotgun (WGS) entry which is preliminary data.</text>
</comment>
<dbReference type="InterPro" id="IPR013968">
    <property type="entry name" value="PKS_KR"/>
</dbReference>
<keyword evidence="1" id="KW-0808">Transferase</keyword>
<evidence type="ECO:0000313" key="4">
    <source>
        <dbReference type="EMBL" id="KOG91526.1"/>
    </source>
</evidence>